<dbReference type="SUPFAM" id="SSF144206">
    <property type="entry name" value="NOB1 zinc finger-like"/>
    <property type="match status" value="1"/>
</dbReference>
<dbReference type="InterPro" id="IPR039907">
    <property type="entry name" value="NOB1"/>
</dbReference>
<dbReference type="GO" id="GO:0004521">
    <property type="term" value="F:RNA endonuclease activity"/>
    <property type="evidence" value="ECO:0007669"/>
    <property type="project" value="TreeGrafter"/>
</dbReference>
<dbReference type="VEuPathDB" id="VectorBase:LDEU014431"/>
<dbReference type="GO" id="GO:0030688">
    <property type="term" value="C:preribosome, small subunit precursor"/>
    <property type="evidence" value="ECO:0007669"/>
    <property type="project" value="TreeGrafter"/>
</dbReference>
<dbReference type="Proteomes" id="UP000288716">
    <property type="component" value="Unassembled WGS sequence"/>
</dbReference>
<accession>A0A443QD15</accession>
<dbReference type="EMBL" id="NCKV01058688">
    <property type="protein sequence ID" value="RWS00919.1"/>
    <property type="molecule type" value="Genomic_DNA"/>
</dbReference>
<evidence type="ECO:0000313" key="3">
    <source>
        <dbReference type="Proteomes" id="UP000288716"/>
    </source>
</evidence>
<dbReference type="AlphaFoldDB" id="A0A443QD15"/>
<feature type="non-terminal residue" evidence="2">
    <location>
        <position position="1"/>
    </location>
</feature>
<comment type="caution">
    <text evidence="2">The sequence shown here is derived from an EMBL/GenBank/DDBJ whole genome shotgun (WGS) entry which is preliminary data.</text>
</comment>
<proteinExistence type="predicted"/>
<name>A0A443QD15_9ACAR</name>
<dbReference type="PANTHER" id="PTHR12814:SF2">
    <property type="entry name" value="RNA-BINDING PROTEIN NOB1"/>
    <property type="match status" value="1"/>
</dbReference>
<dbReference type="STRING" id="299467.A0A443QD15"/>
<dbReference type="InterPro" id="IPR036283">
    <property type="entry name" value="NOB1_Zf-like_sf"/>
</dbReference>
<dbReference type="Gene3D" id="6.20.210.10">
    <property type="entry name" value="Nin one binding (NOB1), Zn-ribbon-like"/>
    <property type="match status" value="1"/>
</dbReference>
<organism evidence="2 3">
    <name type="scientific">Leptotrombidium deliense</name>
    <dbReference type="NCBI Taxonomy" id="299467"/>
    <lineage>
        <taxon>Eukaryota</taxon>
        <taxon>Metazoa</taxon>
        <taxon>Ecdysozoa</taxon>
        <taxon>Arthropoda</taxon>
        <taxon>Chelicerata</taxon>
        <taxon>Arachnida</taxon>
        <taxon>Acari</taxon>
        <taxon>Acariformes</taxon>
        <taxon>Trombidiformes</taxon>
        <taxon>Prostigmata</taxon>
        <taxon>Anystina</taxon>
        <taxon>Parasitengona</taxon>
        <taxon>Trombiculoidea</taxon>
        <taxon>Trombiculidae</taxon>
        <taxon>Leptotrombidium</taxon>
    </lineage>
</organism>
<feature type="domain" description="Nin one binding (NOB1) Zn-ribbon-like" evidence="1">
    <location>
        <begin position="1"/>
        <end position="60"/>
    </location>
</feature>
<evidence type="ECO:0000313" key="2">
    <source>
        <dbReference type="EMBL" id="RWS00919.1"/>
    </source>
</evidence>
<protein>
    <submittedName>
        <fullName evidence="2">RNA-binding protein Nob1-like protein</fullName>
    </submittedName>
</protein>
<dbReference type="Pfam" id="PF08772">
    <property type="entry name" value="Zn_ribbon_NOB1"/>
    <property type="match status" value="1"/>
</dbReference>
<gene>
    <name evidence="2" type="ORF">B4U80_12643</name>
</gene>
<evidence type="ECO:0000259" key="1">
    <source>
        <dbReference type="Pfam" id="PF08772"/>
    </source>
</evidence>
<keyword evidence="3" id="KW-1185">Reference proteome</keyword>
<dbReference type="PANTHER" id="PTHR12814">
    <property type="entry name" value="RNA-BINDING PROTEIN NOB1"/>
    <property type="match status" value="1"/>
</dbReference>
<reference evidence="2 3" key="1">
    <citation type="journal article" date="2018" name="Gigascience">
        <title>Genomes of trombidid mites reveal novel predicted allergens and laterally-transferred genes associated with secondary metabolism.</title>
        <authorList>
            <person name="Dong X."/>
            <person name="Chaisiri K."/>
            <person name="Xia D."/>
            <person name="Armstrong S.D."/>
            <person name="Fang Y."/>
            <person name="Donnelly M.J."/>
            <person name="Kadowaki T."/>
            <person name="McGarry J.W."/>
            <person name="Darby A.C."/>
            <person name="Makepeace B.L."/>
        </authorList>
    </citation>
    <scope>NUCLEOTIDE SEQUENCE [LARGE SCALE GENOMIC DNA]</scope>
    <source>
        <strain evidence="2">UoL-UT</strain>
    </source>
</reference>
<sequence length="152" mass="17695">CFKITTNLMKKFCPHCGNLGTLKRVTVKVNEKGERVYFINFRRPINIRGKRYSLPMPKSGKHVHNPILVEDQPVPQNKASKFAVHEKHMKANTILNDPDYIIRQTPFAMNDVYSKSSQFRKTAQVLDTFNMRRNPNEVKKCTGNRKKKNSNF</sequence>
<dbReference type="OrthoDB" id="446759at2759"/>
<dbReference type="GO" id="GO:0030490">
    <property type="term" value="P:maturation of SSU-rRNA"/>
    <property type="evidence" value="ECO:0007669"/>
    <property type="project" value="TreeGrafter"/>
</dbReference>
<dbReference type="InterPro" id="IPR014881">
    <property type="entry name" value="NOB1_Zn-bd"/>
</dbReference>